<dbReference type="KEGG" id="vpy:HZI73_05195"/>
<dbReference type="Pfam" id="PF01590">
    <property type="entry name" value="GAF"/>
    <property type="match status" value="1"/>
</dbReference>
<accession>A0A8J8MIA0</accession>
<dbReference type="InterPro" id="IPR003018">
    <property type="entry name" value="GAF"/>
</dbReference>
<sequence>MCKNLFNIKKMANILLKDICELVYVADPETYDILYVNKKLEDIIDSDDILQKKCYELLQGRSSPCSFCTNPILKKAKDKSYSWEYYNPVMDKFFLIKDKLIKWDDGRDVRLEYALDISHLKNMENKLKKRQCLEKLINDISNKFIGVIDFTNTIQDALKRIGDITRASRVYIFNISNGVMNNTFEWCADGVVSEMRYLQGLSVDDYTWWISLLEEQGVINIDDIEKIDDYLMEKRILQSQQIKSLLVFPTYRDSQINGFIGIDHTKEKRVWNEEDMSLLHVTSQIIGNAIERHYMEQKLRESERDYKDIFDNTGKPTVIIDRKYTIVLANGAFYALTGYDEQRVKNMILTDLFYTVDYTRVKSCMDNMEGGSQYKNIRIAILGYLQIPIDVVININKIEGSNRFLMSFIKIVIDDEGR</sequence>
<dbReference type="InterPro" id="IPR000014">
    <property type="entry name" value="PAS"/>
</dbReference>
<organism evidence="2 3">
    <name type="scientific">Vallitalea pronyensis</name>
    <dbReference type="NCBI Taxonomy" id="1348613"/>
    <lineage>
        <taxon>Bacteria</taxon>
        <taxon>Bacillati</taxon>
        <taxon>Bacillota</taxon>
        <taxon>Clostridia</taxon>
        <taxon>Lachnospirales</taxon>
        <taxon>Vallitaleaceae</taxon>
        <taxon>Vallitalea</taxon>
    </lineage>
</organism>
<dbReference type="InterPro" id="IPR013767">
    <property type="entry name" value="PAS_fold"/>
</dbReference>
<dbReference type="RefSeq" id="WP_212697199.1">
    <property type="nucleotide sequence ID" value="NZ_CP058649.1"/>
</dbReference>
<dbReference type="SUPFAM" id="SSF55781">
    <property type="entry name" value="GAF domain-like"/>
    <property type="match status" value="1"/>
</dbReference>
<dbReference type="EMBL" id="CP058649">
    <property type="protein sequence ID" value="QUI21728.1"/>
    <property type="molecule type" value="Genomic_DNA"/>
</dbReference>
<dbReference type="Pfam" id="PF13426">
    <property type="entry name" value="PAS_9"/>
    <property type="match status" value="1"/>
</dbReference>
<dbReference type="SMART" id="SM00091">
    <property type="entry name" value="PAS"/>
    <property type="match status" value="2"/>
</dbReference>
<dbReference type="NCBIfam" id="TIGR00229">
    <property type="entry name" value="sensory_box"/>
    <property type="match status" value="1"/>
</dbReference>
<protein>
    <submittedName>
        <fullName evidence="2">PAS domain-containing protein</fullName>
    </submittedName>
</protein>
<keyword evidence="3" id="KW-1185">Reference proteome</keyword>
<name>A0A8J8MIA0_9FIRM</name>
<dbReference type="InterPro" id="IPR029016">
    <property type="entry name" value="GAF-like_dom_sf"/>
</dbReference>
<evidence type="ECO:0000259" key="1">
    <source>
        <dbReference type="PROSITE" id="PS50112"/>
    </source>
</evidence>
<evidence type="ECO:0000313" key="2">
    <source>
        <dbReference type="EMBL" id="QUI21728.1"/>
    </source>
</evidence>
<dbReference type="Proteomes" id="UP000683246">
    <property type="component" value="Chromosome"/>
</dbReference>
<gene>
    <name evidence="2" type="ORF">HZI73_05195</name>
</gene>
<dbReference type="Gene3D" id="3.30.450.20">
    <property type="entry name" value="PAS domain"/>
    <property type="match status" value="1"/>
</dbReference>
<dbReference type="GO" id="GO:0006355">
    <property type="term" value="P:regulation of DNA-templated transcription"/>
    <property type="evidence" value="ECO:0007669"/>
    <property type="project" value="InterPro"/>
</dbReference>
<dbReference type="Gene3D" id="3.30.450.40">
    <property type="match status" value="1"/>
</dbReference>
<dbReference type="SUPFAM" id="SSF55785">
    <property type="entry name" value="PYP-like sensor domain (PAS domain)"/>
    <property type="match status" value="1"/>
</dbReference>
<feature type="domain" description="PAS" evidence="1">
    <location>
        <begin position="302"/>
        <end position="372"/>
    </location>
</feature>
<dbReference type="Pfam" id="PF00989">
    <property type="entry name" value="PAS"/>
    <property type="match status" value="1"/>
</dbReference>
<dbReference type="PROSITE" id="PS50112">
    <property type="entry name" value="PAS"/>
    <property type="match status" value="1"/>
</dbReference>
<dbReference type="CDD" id="cd00130">
    <property type="entry name" value="PAS"/>
    <property type="match status" value="1"/>
</dbReference>
<dbReference type="AlphaFoldDB" id="A0A8J8MIA0"/>
<proteinExistence type="predicted"/>
<dbReference type="SMART" id="SM00065">
    <property type="entry name" value="GAF"/>
    <property type="match status" value="1"/>
</dbReference>
<reference evidence="2" key="1">
    <citation type="submission" date="2020-07" db="EMBL/GenBank/DDBJ databases">
        <title>Vallitalea pronyensis genome.</title>
        <authorList>
            <person name="Postec A."/>
        </authorList>
    </citation>
    <scope>NUCLEOTIDE SEQUENCE</scope>
    <source>
        <strain evidence="2">FatNI3</strain>
    </source>
</reference>
<dbReference type="InterPro" id="IPR035965">
    <property type="entry name" value="PAS-like_dom_sf"/>
</dbReference>
<evidence type="ECO:0000313" key="3">
    <source>
        <dbReference type="Proteomes" id="UP000683246"/>
    </source>
</evidence>